<dbReference type="InterPro" id="IPR005321">
    <property type="entry name" value="Peptidase_S58_DmpA"/>
</dbReference>
<accession>A0A9D1ITC0</accession>
<evidence type="ECO:0000313" key="3">
    <source>
        <dbReference type="Proteomes" id="UP000824073"/>
    </source>
</evidence>
<protein>
    <submittedName>
        <fullName evidence="2">P1 family peptidase</fullName>
    </submittedName>
</protein>
<evidence type="ECO:0000256" key="1">
    <source>
        <dbReference type="ARBA" id="ARBA00007068"/>
    </source>
</evidence>
<dbReference type="PANTHER" id="PTHR36512:SF3">
    <property type="entry name" value="BLR5678 PROTEIN"/>
    <property type="match status" value="1"/>
</dbReference>
<dbReference type="AlphaFoldDB" id="A0A9D1ITC0"/>
<comment type="similarity">
    <text evidence="1">Belongs to the peptidase S58 family.</text>
</comment>
<dbReference type="Proteomes" id="UP000824073">
    <property type="component" value="Unassembled WGS sequence"/>
</dbReference>
<sequence>MKECKRIRDWMEVPGRLETGPRNSITDVPGVTVGHCTLIEGDNIRTGVTFIKPHQGNLFMKRPPAGICPGNGHTKASGSLQIEELGELESCIALTSTLSVGPVMQGLLDYHRHDLDGCSFKSINLCVMETNDGSLSDIMGGHVRPEHVAQAAANAGLDVQEGAVGAGTGCTCFGYKGGIGTSSRVVRGANIGEERDFTVGVLLQANFGGNLNIYGHQLPYKPLPTYIDDSARGSCSIVVATDAPMTDRQLRRMARRAIVGMAMTGSPLGNSSGDYAVAFSNYEKNLRDYKEEHIRSMDVLSDNRIDLFFEACVEAARESVYNALCMADDMTGIGGKEYKGFNPRDFASLLPLK</sequence>
<proteinExistence type="inferred from homology"/>
<dbReference type="Gene3D" id="3.60.70.12">
    <property type="entry name" value="L-amino peptidase D-ALA esterase/amidase"/>
    <property type="match status" value="1"/>
</dbReference>
<dbReference type="SUPFAM" id="SSF56266">
    <property type="entry name" value="DmpA/ArgJ-like"/>
    <property type="match status" value="1"/>
</dbReference>
<comment type="caution">
    <text evidence="2">The sequence shown here is derived from an EMBL/GenBank/DDBJ whole genome shotgun (WGS) entry which is preliminary data.</text>
</comment>
<reference evidence="2" key="1">
    <citation type="submission" date="2020-10" db="EMBL/GenBank/DDBJ databases">
        <authorList>
            <person name="Gilroy R."/>
        </authorList>
    </citation>
    <scope>NUCLEOTIDE SEQUENCE</scope>
    <source>
        <strain evidence="2">CHK191-8634</strain>
    </source>
</reference>
<dbReference type="PANTHER" id="PTHR36512">
    <property type="entry name" value="D-AMINOPEPTIDASE"/>
    <property type="match status" value="1"/>
</dbReference>
<name>A0A9D1ITC0_9CLOT</name>
<dbReference type="Pfam" id="PF03576">
    <property type="entry name" value="Peptidase_S58"/>
    <property type="match status" value="1"/>
</dbReference>
<organism evidence="2 3">
    <name type="scientific">Candidatus Ventrousia excrementavium</name>
    <dbReference type="NCBI Taxonomy" id="2840961"/>
    <lineage>
        <taxon>Bacteria</taxon>
        <taxon>Bacillati</taxon>
        <taxon>Bacillota</taxon>
        <taxon>Clostridia</taxon>
        <taxon>Eubacteriales</taxon>
        <taxon>Clostridiaceae</taxon>
        <taxon>Clostridiaceae incertae sedis</taxon>
        <taxon>Candidatus Ventrousia</taxon>
    </lineage>
</organism>
<gene>
    <name evidence="2" type="ORF">IAB67_00445</name>
</gene>
<evidence type="ECO:0000313" key="2">
    <source>
        <dbReference type="EMBL" id="HIU42750.1"/>
    </source>
</evidence>
<dbReference type="InterPro" id="IPR016117">
    <property type="entry name" value="ArgJ-like_dom_sf"/>
</dbReference>
<dbReference type="EMBL" id="DVMR01000008">
    <property type="protein sequence ID" value="HIU42750.1"/>
    <property type="molecule type" value="Genomic_DNA"/>
</dbReference>
<reference evidence="2" key="2">
    <citation type="journal article" date="2021" name="PeerJ">
        <title>Extensive microbial diversity within the chicken gut microbiome revealed by metagenomics and culture.</title>
        <authorList>
            <person name="Gilroy R."/>
            <person name="Ravi A."/>
            <person name="Getino M."/>
            <person name="Pursley I."/>
            <person name="Horton D.L."/>
            <person name="Alikhan N.F."/>
            <person name="Baker D."/>
            <person name="Gharbi K."/>
            <person name="Hall N."/>
            <person name="Watson M."/>
            <person name="Adriaenssens E.M."/>
            <person name="Foster-Nyarko E."/>
            <person name="Jarju S."/>
            <person name="Secka A."/>
            <person name="Antonio M."/>
            <person name="Oren A."/>
            <person name="Chaudhuri R.R."/>
            <person name="La Ragione R."/>
            <person name="Hildebrand F."/>
            <person name="Pallen M.J."/>
        </authorList>
    </citation>
    <scope>NUCLEOTIDE SEQUENCE</scope>
    <source>
        <strain evidence="2">CHK191-8634</strain>
    </source>
</reference>
<dbReference type="GO" id="GO:0004177">
    <property type="term" value="F:aminopeptidase activity"/>
    <property type="evidence" value="ECO:0007669"/>
    <property type="project" value="TreeGrafter"/>
</dbReference>